<name>M0C188_9EURY</name>
<keyword evidence="2" id="KW-1185">Reference proteome</keyword>
<evidence type="ECO:0000313" key="1">
    <source>
        <dbReference type="EMBL" id="ELZ16975.1"/>
    </source>
</evidence>
<dbReference type="AlphaFoldDB" id="M0C188"/>
<sequence>MVGDVYAGSESIEGIWNQTKYDELNNFTTDKLETLKSRVERLIAAKQDQTEFLQDFVRVAGLELLWFH</sequence>
<protein>
    <submittedName>
        <fullName evidence="1">Putative transposase</fullName>
    </submittedName>
</protein>
<accession>M0C188</accession>
<reference evidence="1 2" key="1">
    <citation type="journal article" date="2014" name="PLoS Genet.">
        <title>Phylogenetically driven sequencing of extremely halophilic archaea reveals strategies for static and dynamic osmo-response.</title>
        <authorList>
            <person name="Becker E.A."/>
            <person name="Seitzer P.M."/>
            <person name="Tritt A."/>
            <person name="Larsen D."/>
            <person name="Krusor M."/>
            <person name="Yao A.I."/>
            <person name="Wu D."/>
            <person name="Madern D."/>
            <person name="Eisen J.A."/>
            <person name="Darling A.E."/>
            <person name="Facciotti M.T."/>
        </authorList>
    </citation>
    <scope>NUCLEOTIDE SEQUENCE [LARGE SCALE GENOMIC DNA]</scope>
    <source>
        <strain evidence="1 2">JCM 13563</strain>
    </source>
</reference>
<dbReference type="EMBL" id="AOIT01000069">
    <property type="protein sequence ID" value="ELZ16975.1"/>
    <property type="molecule type" value="Genomic_DNA"/>
</dbReference>
<proteinExistence type="predicted"/>
<comment type="caution">
    <text evidence="1">The sequence shown here is derived from an EMBL/GenBank/DDBJ whole genome shotgun (WGS) entry which is preliminary data.</text>
</comment>
<dbReference type="Proteomes" id="UP000011615">
    <property type="component" value="Unassembled WGS sequence"/>
</dbReference>
<organism evidence="1 2">
    <name type="scientific">Natrinema limicola JCM 13563</name>
    <dbReference type="NCBI Taxonomy" id="1230457"/>
    <lineage>
        <taxon>Archaea</taxon>
        <taxon>Methanobacteriati</taxon>
        <taxon>Methanobacteriota</taxon>
        <taxon>Stenosarchaea group</taxon>
        <taxon>Halobacteria</taxon>
        <taxon>Halobacteriales</taxon>
        <taxon>Natrialbaceae</taxon>
        <taxon>Natrinema</taxon>
    </lineage>
</organism>
<gene>
    <name evidence="1" type="ORF">C476_16625</name>
</gene>
<evidence type="ECO:0000313" key="2">
    <source>
        <dbReference type="Proteomes" id="UP000011615"/>
    </source>
</evidence>